<keyword evidence="3 4" id="KW-0810">Translation regulation</keyword>
<keyword evidence="2 4" id="KW-1005">Bacterial flagellum biogenesis</keyword>
<dbReference type="HAMAP" id="MF_01185">
    <property type="entry name" value="FliW"/>
    <property type="match status" value="1"/>
</dbReference>
<keyword evidence="5" id="KW-0282">Flagellum</keyword>
<evidence type="ECO:0000313" key="5">
    <source>
        <dbReference type="EMBL" id="SHN66311.1"/>
    </source>
</evidence>
<evidence type="ECO:0000256" key="3">
    <source>
        <dbReference type="ARBA" id="ARBA00022845"/>
    </source>
</evidence>
<proteinExistence type="inferred from homology"/>
<dbReference type="GO" id="GO:0044780">
    <property type="term" value="P:bacterial-type flagellum assembly"/>
    <property type="evidence" value="ECO:0007669"/>
    <property type="project" value="UniProtKB-UniRule"/>
</dbReference>
<keyword evidence="1 4" id="KW-0963">Cytoplasm</keyword>
<dbReference type="PANTHER" id="PTHR39190">
    <property type="entry name" value="FLAGELLAR ASSEMBLY FACTOR FLIW"/>
    <property type="match status" value="1"/>
</dbReference>
<evidence type="ECO:0000256" key="4">
    <source>
        <dbReference type="HAMAP-Rule" id="MF_01185"/>
    </source>
</evidence>
<reference evidence="5 6" key="1">
    <citation type="submission" date="2016-12" db="EMBL/GenBank/DDBJ databases">
        <authorList>
            <person name="Song W.-J."/>
            <person name="Kurnit D.M."/>
        </authorList>
    </citation>
    <scope>NUCLEOTIDE SEQUENCE [LARGE SCALE GENOMIC DNA]</scope>
    <source>
        <strain evidence="5 6">DSM 11393</strain>
    </source>
</reference>
<dbReference type="EMBL" id="FRDI01000007">
    <property type="protein sequence ID" value="SHN66311.1"/>
    <property type="molecule type" value="Genomic_DNA"/>
</dbReference>
<dbReference type="GO" id="GO:0006417">
    <property type="term" value="P:regulation of translation"/>
    <property type="evidence" value="ECO:0007669"/>
    <property type="project" value="UniProtKB-KW"/>
</dbReference>
<comment type="subcellular location">
    <subcellularLocation>
        <location evidence="4">Cytoplasm</location>
    </subcellularLocation>
</comment>
<protein>
    <recommendedName>
        <fullName evidence="4">Flagellar assembly factor FliW</fullName>
    </recommendedName>
</protein>
<dbReference type="RefSeq" id="WP_072697304.1">
    <property type="nucleotide sequence ID" value="NZ_FRDI01000007.1"/>
</dbReference>
<dbReference type="SUPFAM" id="SSF141457">
    <property type="entry name" value="BH3618-like"/>
    <property type="match status" value="1"/>
</dbReference>
<name>A0A1M7T6D8_9BACT</name>
<dbReference type="STRING" id="1121455.SAMN02745728_01615"/>
<dbReference type="InterPro" id="IPR003775">
    <property type="entry name" value="Flagellar_assembly_factor_FliW"/>
</dbReference>
<comment type="subunit">
    <text evidence="4">Interacts with translational regulator CsrA and flagellin(s).</text>
</comment>
<dbReference type="PANTHER" id="PTHR39190:SF1">
    <property type="entry name" value="FLAGELLAR ASSEMBLY FACTOR FLIW"/>
    <property type="match status" value="1"/>
</dbReference>
<dbReference type="OrthoDB" id="9801235at2"/>
<keyword evidence="4" id="KW-0143">Chaperone</keyword>
<dbReference type="Pfam" id="PF02623">
    <property type="entry name" value="FliW"/>
    <property type="match status" value="1"/>
</dbReference>
<dbReference type="GO" id="GO:0005737">
    <property type="term" value="C:cytoplasm"/>
    <property type="evidence" value="ECO:0007669"/>
    <property type="project" value="UniProtKB-SubCell"/>
</dbReference>
<accession>A0A1M7T6D8</accession>
<keyword evidence="5" id="KW-0966">Cell projection</keyword>
<keyword evidence="6" id="KW-1185">Reference proteome</keyword>
<sequence>MANSNKKEIETRLGKRTITLDKIITFPRGIIGYEEKREFTLLQLKEDAPFLLLQSTEDSQLGFLVCDPFSFFNDYQIKVGDAEQLLLQIERVDQVAVLCTVTIPLGKPEDISINLSGPILINHEAHIGLQVPQVETKYQSRIYLNKLNKLTD</sequence>
<comment type="similarity">
    <text evidence="4">Belongs to the FliW family.</text>
</comment>
<evidence type="ECO:0000256" key="1">
    <source>
        <dbReference type="ARBA" id="ARBA00022490"/>
    </source>
</evidence>
<evidence type="ECO:0000256" key="2">
    <source>
        <dbReference type="ARBA" id="ARBA00022795"/>
    </source>
</evidence>
<organism evidence="5 6">
    <name type="scientific">Desulfovibrio litoralis DSM 11393</name>
    <dbReference type="NCBI Taxonomy" id="1121455"/>
    <lineage>
        <taxon>Bacteria</taxon>
        <taxon>Pseudomonadati</taxon>
        <taxon>Thermodesulfobacteriota</taxon>
        <taxon>Desulfovibrionia</taxon>
        <taxon>Desulfovibrionales</taxon>
        <taxon>Desulfovibrionaceae</taxon>
        <taxon>Desulfovibrio</taxon>
    </lineage>
</organism>
<dbReference type="AlphaFoldDB" id="A0A1M7T6D8"/>
<dbReference type="Gene3D" id="2.30.290.10">
    <property type="entry name" value="BH3618-like"/>
    <property type="match status" value="1"/>
</dbReference>
<evidence type="ECO:0000313" key="6">
    <source>
        <dbReference type="Proteomes" id="UP000186469"/>
    </source>
</evidence>
<dbReference type="NCBIfam" id="NF009793">
    <property type="entry name" value="PRK13285.1-1"/>
    <property type="match status" value="1"/>
</dbReference>
<comment type="function">
    <text evidence="4">Acts as an anti-CsrA protein, binds CsrA and prevents it from repressing translation of its target genes, one of which is flagellin. Binds to flagellin and participates in the assembly of the flagellum.</text>
</comment>
<dbReference type="Proteomes" id="UP000186469">
    <property type="component" value="Unassembled WGS sequence"/>
</dbReference>
<dbReference type="InterPro" id="IPR024046">
    <property type="entry name" value="Flagellar_assmbl_FliW_dom_sf"/>
</dbReference>
<keyword evidence="5" id="KW-0969">Cilium</keyword>
<gene>
    <name evidence="4" type="primary">fliW</name>
    <name evidence="5" type="ORF">SAMN02745728_01615</name>
</gene>